<feature type="active site" description="Proton acceptor" evidence="4">
    <location>
        <position position="71"/>
    </location>
</feature>
<dbReference type="Proteomes" id="UP000319897">
    <property type="component" value="Unassembled WGS sequence"/>
</dbReference>
<dbReference type="PIRSF" id="PIRSF006305">
    <property type="entry name" value="Maf"/>
    <property type="match status" value="1"/>
</dbReference>
<dbReference type="PANTHER" id="PTHR43213">
    <property type="entry name" value="BIFUNCTIONAL DTTP/UTP PYROPHOSPHATASE/METHYLTRANSFERASE PROTEIN-RELATED"/>
    <property type="match status" value="1"/>
</dbReference>
<comment type="catalytic activity">
    <reaction evidence="4">
        <text>a 2'-deoxyribonucleoside 5'-triphosphate + H2O = a 2'-deoxyribonucleoside 5'-phosphate + diphosphate + H(+)</text>
        <dbReference type="Rhea" id="RHEA:44644"/>
        <dbReference type="ChEBI" id="CHEBI:15377"/>
        <dbReference type="ChEBI" id="CHEBI:15378"/>
        <dbReference type="ChEBI" id="CHEBI:33019"/>
        <dbReference type="ChEBI" id="CHEBI:61560"/>
        <dbReference type="ChEBI" id="CHEBI:65317"/>
        <dbReference type="EC" id="3.6.1.9"/>
    </reaction>
</comment>
<evidence type="ECO:0000313" key="6">
    <source>
        <dbReference type="Proteomes" id="UP000319897"/>
    </source>
</evidence>
<comment type="subcellular location">
    <subcellularLocation>
        <location evidence="4">Cytoplasm</location>
    </subcellularLocation>
</comment>
<keyword evidence="6" id="KW-1185">Reference proteome</keyword>
<keyword evidence="3 4" id="KW-0546">Nucleotide metabolism</keyword>
<dbReference type="PANTHER" id="PTHR43213:SF5">
    <property type="entry name" value="BIFUNCTIONAL DTTP_UTP PYROPHOSPHATASE_METHYLTRANSFERASE PROTEIN-RELATED"/>
    <property type="match status" value="1"/>
</dbReference>
<dbReference type="InterPro" id="IPR029001">
    <property type="entry name" value="ITPase-like_fam"/>
</dbReference>
<keyword evidence="2 4" id="KW-0378">Hydrolase</keyword>
<protein>
    <recommendedName>
        <fullName evidence="4">Nucleoside triphosphate pyrophosphatase</fullName>
        <ecNumber evidence="4">3.6.1.9</ecNumber>
    </recommendedName>
    <alternativeName>
        <fullName evidence="4">Nucleotide pyrophosphatase</fullName>
        <shortName evidence="4">Nucleotide PPase</shortName>
    </alternativeName>
</protein>
<dbReference type="GO" id="GO:0047429">
    <property type="term" value="F:nucleoside triphosphate diphosphatase activity"/>
    <property type="evidence" value="ECO:0007669"/>
    <property type="project" value="UniProtKB-EC"/>
</dbReference>
<dbReference type="OrthoDB" id="9813962at2"/>
<comment type="caution">
    <text evidence="4">Lacks conserved residue(s) required for the propagation of feature annotation.</text>
</comment>
<evidence type="ECO:0000256" key="3">
    <source>
        <dbReference type="ARBA" id="ARBA00023080"/>
    </source>
</evidence>
<gene>
    <name evidence="5" type="ORF">FJQ54_04055</name>
</gene>
<comment type="similarity">
    <text evidence="4">Belongs to the Maf family.</text>
</comment>
<comment type="cofactor">
    <cofactor evidence="1 4">
        <name>a divalent metal cation</name>
        <dbReference type="ChEBI" id="CHEBI:60240"/>
    </cofactor>
</comment>
<dbReference type="CDD" id="cd00555">
    <property type="entry name" value="Maf"/>
    <property type="match status" value="1"/>
</dbReference>
<proteinExistence type="inferred from homology"/>
<evidence type="ECO:0000256" key="1">
    <source>
        <dbReference type="ARBA" id="ARBA00001968"/>
    </source>
</evidence>
<comment type="caution">
    <text evidence="5">The sequence shown here is derived from an EMBL/GenBank/DDBJ whole genome shotgun (WGS) entry which is preliminary data.</text>
</comment>
<accession>A0A501XRV5</accession>
<dbReference type="Pfam" id="PF02545">
    <property type="entry name" value="Maf"/>
    <property type="match status" value="1"/>
</dbReference>
<evidence type="ECO:0000256" key="2">
    <source>
        <dbReference type="ARBA" id="ARBA00022801"/>
    </source>
</evidence>
<sequence length="195" mass="21346">MIILASESASRKAMLTAAGVKFEAVPARIDEAAITEAMRGSPVRDVADRLAEMKALKLSRSRPGLMVLGSDSMLELERGVWLEKPGTLDGLRAQLRLLRGRVHRLVSAAMVAQDGQPLWRHVEVATLTVRDFSEDWLEDYVAACGEQVLSSVGGYHLEGLGAQLFTRIEGDQFVVRGLPLLAVLGWLREAGELRI</sequence>
<comment type="catalytic activity">
    <reaction evidence="4">
        <text>a ribonucleoside 5'-triphosphate + H2O = a ribonucleoside 5'-phosphate + diphosphate + H(+)</text>
        <dbReference type="Rhea" id="RHEA:23996"/>
        <dbReference type="ChEBI" id="CHEBI:15377"/>
        <dbReference type="ChEBI" id="CHEBI:15378"/>
        <dbReference type="ChEBI" id="CHEBI:33019"/>
        <dbReference type="ChEBI" id="CHEBI:58043"/>
        <dbReference type="ChEBI" id="CHEBI:61557"/>
        <dbReference type="EC" id="3.6.1.9"/>
    </reaction>
</comment>
<dbReference type="AlphaFoldDB" id="A0A501XRV5"/>
<evidence type="ECO:0000256" key="4">
    <source>
        <dbReference type="HAMAP-Rule" id="MF_00528"/>
    </source>
</evidence>
<dbReference type="EC" id="3.6.1.9" evidence="4"/>
<dbReference type="EMBL" id="VFSU01000012">
    <property type="protein sequence ID" value="TPE63296.1"/>
    <property type="molecule type" value="Genomic_DNA"/>
</dbReference>
<evidence type="ECO:0000313" key="5">
    <source>
        <dbReference type="EMBL" id="TPE63296.1"/>
    </source>
</evidence>
<dbReference type="HAMAP" id="MF_00528">
    <property type="entry name" value="Maf"/>
    <property type="match status" value="1"/>
</dbReference>
<reference evidence="5 6" key="1">
    <citation type="submission" date="2019-06" db="EMBL/GenBank/DDBJ databases">
        <authorList>
            <person name="Lee I."/>
            <person name="Jang G.I."/>
            <person name="Hwang C.Y."/>
        </authorList>
    </citation>
    <scope>NUCLEOTIDE SEQUENCE [LARGE SCALE GENOMIC DNA]</scope>
    <source>
        <strain evidence="5 6">PAMC 28131</strain>
    </source>
</reference>
<dbReference type="InterPro" id="IPR003697">
    <property type="entry name" value="Maf-like"/>
</dbReference>
<dbReference type="GO" id="GO:0005737">
    <property type="term" value="C:cytoplasm"/>
    <property type="evidence" value="ECO:0007669"/>
    <property type="project" value="UniProtKB-SubCell"/>
</dbReference>
<dbReference type="SUPFAM" id="SSF52972">
    <property type="entry name" value="ITPase-like"/>
    <property type="match status" value="1"/>
</dbReference>
<dbReference type="GO" id="GO:0009117">
    <property type="term" value="P:nucleotide metabolic process"/>
    <property type="evidence" value="ECO:0007669"/>
    <property type="project" value="UniProtKB-KW"/>
</dbReference>
<keyword evidence="4" id="KW-0963">Cytoplasm</keyword>
<dbReference type="Gene3D" id="3.90.950.10">
    <property type="match status" value="1"/>
</dbReference>
<comment type="function">
    <text evidence="4">Nucleoside triphosphate pyrophosphatase. May have a dual role in cell division arrest and in preventing the incorporation of modified nucleotides into cellular nucleic acids.</text>
</comment>
<name>A0A501XRV5_9SPHN</name>
<organism evidence="5 6">
    <name type="scientific">Sandaracinobacter neustonicus</name>
    <dbReference type="NCBI Taxonomy" id="1715348"/>
    <lineage>
        <taxon>Bacteria</taxon>
        <taxon>Pseudomonadati</taxon>
        <taxon>Pseudomonadota</taxon>
        <taxon>Alphaproteobacteria</taxon>
        <taxon>Sphingomonadales</taxon>
        <taxon>Sphingosinicellaceae</taxon>
        <taxon>Sandaracinobacter</taxon>
    </lineage>
</organism>